<dbReference type="AlphaFoldDB" id="A0A540VH65"/>
<dbReference type="PANTHER" id="PTHR21294:SF17">
    <property type="entry name" value="PROTEIN FIXA"/>
    <property type="match status" value="1"/>
</dbReference>
<dbReference type="Gene3D" id="3.40.50.620">
    <property type="entry name" value="HUPs"/>
    <property type="match status" value="1"/>
</dbReference>
<dbReference type="InterPro" id="IPR012255">
    <property type="entry name" value="ETF_b"/>
</dbReference>
<organism evidence="3 4">
    <name type="scientific">Litorilinea aerophila</name>
    <dbReference type="NCBI Taxonomy" id="1204385"/>
    <lineage>
        <taxon>Bacteria</taxon>
        <taxon>Bacillati</taxon>
        <taxon>Chloroflexota</taxon>
        <taxon>Caldilineae</taxon>
        <taxon>Caldilineales</taxon>
        <taxon>Caldilineaceae</taxon>
        <taxon>Litorilinea</taxon>
    </lineage>
</organism>
<evidence type="ECO:0000256" key="1">
    <source>
        <dbReference type="ARBA" id="ARBA00042002"/>
    </source>
</evidence>
<evidence type="ECO:0000313" key="4">
    <source>
        <dbReference type="Proteomes" id="UP000317371"/>
    </source>
</evidence>
<dbReference type="InParanoid" id="A0A540VH65"/>
<dbReference type="OrthoDB" id="9804960at2"/>
<dbReference type="PANTHER" id="PTHR21294">
    <property type="entry name" value="ELECTRON TRANSFER FLAVOPROTEIN BETA-SUBUNIT"/>
    <property type="match status" value="1"/>
</dbReference>
<protein>
    <recommendedName>
        <fullName evidence="1">Electron transfer flavoprotein small subunit</fullName>
    </recommendedName>
</protein>
<dbReference type="Pfam" id="PF01012">
    <property type="entry name" value="ETF"/>
    <property type="match status" value="1"/>
</dbReference>
<dbReference type="SUPFAM" id="SSF52402">
    <property type="entry name" value="Adenine nucleotide alpha hydrolases-like"/>
    <property type="match status" value="1"/>
</dbReference>
<dbReference type="InterPro" id="IPR014729">
    <property type="entry name" value="Rossmann-like_a/b/a_fold"/>
</dbReference>
<evidence type="ECO:0000259" key="2">
    <source>
        <dbReference type="SMART" id="SM00893"/>
    </source>
</evidence>
<dbReference type="SMART" id="SM00893">
    <property type="entry name" value="ETF"/>
    <property type="match status" value="1"/>
</dbReference>
<dbReference type="Proteomes" id="UP000317371">
    <property type="component" value="Unassembled WGS sequence"/>
</dbReference>
<keyword evidence="4" id="KW-1185">Reference proteome</keyword>
<reference evidence="3 4" key="1">
    <citation type="submission" date="2019-06" db="EMBL/GenBank/DDBJ databases">
        <title>Genome sequence of Litorilinea aerophila BAA-2444.</title>
        <authorList>
            <person name="Maclea K.S."/>
            <person name="Maurais E.G."/>
            <person name="Iannazzi L.C."/>
        </authorList>
    </citation>
    <scope>NUCLEOTIDE SEQUENCE [LARGE SCALE GENOMIC DNA]</scope>
    <source>
        <strain evidence="3 4">ATCC BAA-2444</strain>
    </source>
</reference>
<sequence>MDRRGNVKIAVLIKQTPDTAELPKVSADEVRTGDVKAAMVINPWDEFAAEEAVRLDERFGAETVAITLGGPEATDALKHALAMGVAGAKRIDDSQLPDGDIWLTATLLAAAVQAEGEVDLVLTGKQSVDENSGSVHVGVAQKLGYPLLTNVVEIQEVEGGQVRAVRLVDGARETVQVPLPAVISVGKEINEPRYPSFMGIRKASRAQIPTLTPEELGVAVPDSHVRWDRIRKPEERKTQVQIFDGATVEEKAAKLVDALLAEKVI</sequence>
<proteinExistence type="predicted"/>
<dbReference type="InterPro" id="IPR014730">
    <property type="entry name" value="ETF_a/b_N"/>
</dbReference>
<comment type="caution">
    <text evidence="3">The sequence shown here is derived from an EMBL/GenBank/DDBJ whole genome shotgun (WGS) entry which is preliminary data.</text>
</comment>
<dbReference type="InterPro" id="IPR033948">
    <property type="entry name" value="ETF_beta_N"/>
</dbReference>
<gene>
    <name evidence="3" type="ORF">FKZ61_08460</name>
</gene>
<accession>A0A540VH65</accession>
<name>A0A540VH65_9CHLR</name>
<dbReference type="CDD" id="cd01714">
    <property type="entry name" value="ETF_beta"/>
    <property type="match status" value="1"/>
</dbReference>
<evidence type="ECO:0000313" key="3">
    <source>
        <dbReference type="EMBL" id="TQE96110.1"/>
    </source>
</evidence>
<dbReference type="PIRSF" id="PIRSF000090">
    <property type="entry name" value="Beta-ETF"/>
    <property type="match status" value="1"/>
</dbReference>
<dbReference type="EMBL" id="VIGC01000009">
    <property type="protein sequence ID" value="TQE96110.1"/>
    <property type="molecule type" value="Genomic_DNA"/>
</dbReference>
<feature type="domain" description="Electron transfer flavoprotein alpha/beta-subunit N-terminal" evidence="2">
    <location>
        <begin position="30"/>
        <end position="220"/>
    </location>
</feature>
<dbReference type="GO" id="GO:0009055">
    <property type="term" value="F:electron transfer activity"/>
    <property type="evidence" value="ECO:0007669"/>
    <property type="project" value="InterPro"/>
</dbReference>